<accession>A0A8T0QWC3</accession>
<keyword evidence="3" id="KW-1185">Reference proteome</keyword>
<proteinExistence type="predicted"/>
<evidence type="ECO:0000313" key="3">
    <source>
        <dbReference type="Proteomes" id="UP000823388"/>
    </source>
</evidence>
<keyword evidence="1" id="KW-0732">Signal</keyword>
<protein>
    <submittedName>
        <fullName evidence="2">Uncharacterized protein</fullName>
    </submittedName>
</protein>
<dbReference type="EMBL" id="CM029048">
    <property type="protein sequence ID" value="KAG2577456.1"/>
    <property type="molecule type" value="Genomic_DNA"/>
</dbReference>
<feature type="signal peptide" evidence="1">
    <location>
        <begin position="1"/>
        <end position="25"/>
    </location>
</feature>
<feature type="chain" id="PRO_5035934474" evidence="1">
    <location>
        <begin position="26"/>
        <end position="106"/>
    </location>
</feature>
<reference evidence="2" key="1">
    <citation type="submission" date="2020-05" db="EMBL/GenBank/DDBJ databases">
        <title>WGS assembly of Panicum virgatum.</title>
        <authorList>
            <person name="Lovell J.T."/>
            <person name="Jenkins J."/>
            <person name="Shu S."/>
            <person name="Juenger T.E."/>
            <person name="Schmutz J."/>
        </authorList>
    </citation>
    <scope>NUCLEOTIDE SEQUENCE</scope>
    <source>
        <strain evidence="2">AP13</strain>
    </source>
</reference>
<gene>
    <name evidence="2" type="ORF">PVAP13_6NG102006</name>
</gene>
<evidence type="ECO:0000256" key="1">
    <source>
        <dbReference type="SAM" id="SignalP"/>
    </source>
</evidence>
<sequence>MFPGKAVALFLLLVVFAAVCGPVNGRRVCTEQQKKDLLLTCKLNIKRHKNGNPPPPPPERGPCCQLVRLLQGMRPDMIRCIVGHLTKEEEEEYSTLKILELKDKCR</sequence>
<dbReference type="AlphaFoldDB" id="A0A8T0QWC3"/>
<evidence type="ECO:0000313" key="2">
    <source>
        <dbReference type="EMBL" id="KAG2577456.1"/>
    </source>
</evidence>
<comment type="caution">
    <text evidence="2">The sequence shown here is derived from an EMBL/GenBank/DDBJ whole genome shotgun (WGS) entry which is preliminary data.</text>
</comment>
<name>A0A8T0QWC3_PANVG</name>
<dbReference type="Proteomes" id="UP000823388">
    <property type="component" value="Chromosome 6N"/>
</dbReference>
<organism evidence="2 3">
    <name type="scientific">Panicum virgatum</name>
    <name type="common">Blackwell switchgrass</name>
    <dbReference type="NCBI Taxonomy" id="38727"/>
    <lineage>
        <taxon>Eukaryota</taxon>
        <taxon>Viridiplantae</taxon>
        <taxon>Streptophyta</taxon>
        <taxon>Embryophyta</taxon>
        <taxon>Tracheophyta</taxon>
        <taxon>Spermatophyta</taxon>
        <taxon>Magnoliopsida</taxon>
        <taxon>Liliopsida</taxon>
        <taxon>Poales</taxon>
        <taxon>Poaceae</taxon>
        <taxon>PACMAD clade</taxon>
        <taxon>Panicoideae</taxon>
        <taxon>Panicodae</taxon>
        <taxon>Paniceae</taxon>
        <taxon>Panicinae</taxon>
        <taxon>Panicum</taxon>
        <taxon>Panicum sect. Hiantes</taxon>
    </lineage>
</organism>